<name>A0A1E7EZ72_9STRA</name>
<dbReference type="GO" id="GO:0016757">
    <property type="term" value="F:glycosyltransferase activity"/>
    <property type="evidence" value="ECO:0007669"/>
    <property type="project" value="TreeGrafter"/>
</dbReference>
<dbReference type="Proteomes" id="UP000095751">
    <property type="component" value="Unassembled WGS sequence"/>
</dbReference>
<dbReference type="EMBL" id="KV784369">
    <property type="protein sequence ID" value="OEU11242.1"/>
    <property type="molecule type" value="Genomic_DNA"/>
</dbReference>
<dbReference type="InParanoid" id="A0A1E7EZ72"/>
<feature type="domain" description="Nucleotide-diphospho-sugar transferase" evidence="1">
    <location>
        <begin position="210"/>
        <end position="424"/>
    </location>
</feature>
<dbReference type="KEGG" id="fcy:FRACYDRAFT_276987"/>
<gene>
    <name evidence="2" type="ORF">FRACYDRAFT_276987</name>
</gene>
<accession>A0A1E7EZ72</accession>
<proteinExistence type="predicted"/>
<evidence type="ECO:0000313" key="2">
    <source>
        <dbReference type="EMBL" id="OEU11242.1"/>
    </source>
</evidence>
<dbReference type="InterPro" id="IPR052636">
    <property type="entry name" value="UDP-D-xylose:L-fucose_XylT"/>
</dbReference>
<dbReference type="Pfam" id="PF03407">
    <property type="entry name" value="Nucleotid_trans"/>
    <property type="match status" value="1"/>
</dbReference>
<dbReference type="OrthoDB" id="540503at2759"/>
<dbReference type="PANTHER" id="PTHR47032">
    <property type="entry name" value="UDP-D-XYLOSE:L-FUCOSE ALPHA-1,3-D-XYLOSYLTRANSFERASE-RELATED"/>
    <property type="match status" value="1"/>
</dbReference>
<dbReference type="AlphaFoldDB" id="A0A1E7EZ72"/>
<keyword evidence="3" id="KW-1185">Reference proteome</keyword>
<dbReference type="GO" id="GO:0005794">
    <property type="term" value="C:Golgi apparatus"/>
    <property type="evidence" value="ECO:0007669"/>
    <property type="project" value="TreeGrafter"/>
</dbReference>
<evidence type="ECO:0000313" key="3">
    <source>
        <dbReference type="Proteomes" id="UP000095751"/>
    </source>
</evidence>
<dbReference type="PANTHER" id="PTHR47032:SF1">
    <property type="entry name" value="UDP-D-XYLOSE:L-FUCOSE ALPHA-1,3-D-XYLOSYLTRANSFERASE-RELATED"/>
    <property type="match status" value="1"/>
</dbReference>
<organism evidence="2 3">
    <name type="scientific">Fragilariopsis cylindrus CCMP1102</name>
    <dbReference type="NCBI Taxonomy" id="635003"/>
    <lineage>
        <taxon>Eukaryota</taxon>
        <taxon>Sar</taxon>
        <taxon>Stramenopiles</taxon>
        <taxon>Ochrophyta</taxon>
        <taxon>Bacillariophyta</taxon>
        <taxon>Bacillariophyceae</taxon>
        <taxon>Bacillariophycidae</taxon>
        <taxon>Bacillariales</taxon>
        <taxon>Bacillariaceae</taxon>
        <taxon>Fragilariopsis</taxon>
    </lineage>
</organism>
<dbReference type="InterPro" id="IPR005069">
    <property type="entry name" value="Nucl-diP-sugar_transferase"/>
</dbReference>
<evidence type="ECO:0000259" key="1">
    <source>
        <dbReference type="Pfam" id="PF03407"/>
    </source>
</evidence>
<reference evidence="2 3" key="1">
    <citation type="submission" date="2016-09" db="EMBL/GenBank/DDBJ databases">
        <title>Extensive genetic diversity and differential bi-allelic expression allows diatom success in the polar Southern Ocean.</title>
        <authorList>
            <consortium name="DOE Joint Genome Institute"/>
            <person name="Mock T."/>
            <person name="Otillar R.P."/>
            <person name="Strauss J."/>
            <person name="Dupont C."/>
            <person name="Frickenhaus S."/>
            <person name="Maumus F."/>
            <person name="Mcmullan M."/>
            <person name="Sanges R."/>
            <person name="Schmutz J."/>
            <person name="Toseland A."/>
            <person name="Valas R."/>
            <person name="Veluchamy A."/>
            <person name="Ward B.J."/>
            <person name="Allen A."/>
            <person name="Barry K."/>
            <person name="Falciatore A."/>
            <person name="Ferrante M."/>
            <person name="Fortunato A.E."/>
            <person name="Gloeckner G."/>
            <person name="Gruber A."/>
            <person name="Hipkin R."/>
            <person name="Janech M."/>
            <person name="Kroth P."/>
            <person name="Leese F."/>
            <person name="Lindquist E."/>
            <person name="Lyon B.R."/>
            <person name="Martin J."/>
            <person name="Mayer C."/>
            <person name="Parker M."/>
            <person name="Quesneville H."/>
            <person name="Raymond J."/>
            <person name="Uhlig C."/>
            <person name="Valentin K.U."/>
            <person name="Worden A.Z."/>
            <person name="Armbrust E.V."/>
            <person name="Bowler C."/>
            <person name="Green B."/>
            <person name="Moulton V."/>
            <person name="Van Oosterhout C."/>
            <person name="Grigoriev I."/>
        </authorList>
    </citation>
    <scope>NUCLEOTIDE SEQUENCE [LARGE SCALE GENOMIC DNA]</scope>
    <source>
        <strain evidence="2 3">CCMP1102</strain>
    </source>
</reference>
<protein>
    <recommendedName>
        <fullName evidence="1">Nucleotide-diphospho-sugar transferase domain-containing protein</fullName>
    </recommendedName>
</protein>
<sequence length="498" mass="56877">MNTMVNRNEFAKKYDVGVPLDESKLGNDHVVLFYNDPKTFPTTDTAASAASAADNVDIATENCDTMHIILTQPNEGGGNGRKQCIAIMGQYESFHIQKLMRLPPLQPGSGRAGIGINSTLPLRIVNRGMQMNGRRSIKPPNVEQTKQHWDNLIPYLQSIDTVLKELKPILEEVVSHNQHNTIIVLVCNFGQSELLMNFGCNASAKGLGELLKNIILFATDEETLELGQFLGITTYYSKEIFELMPKNAARAYADKTFKAIMAAKVYCVHLVSQLGYNILYQDVDVIWYKNPLPWFHNTSNPFYNFDMYYQDDGNHALYYAPYSANTGFYFIRNNPETQYFFNALLMNSDLIIATSSHQIALISLLNEHTSMYGLKVKIWERNLEEFPGGYTFHYKKDYMKKLMNNEVHPYIFHMSWTKNKNDKVLFYEQLGEWYLEDTCQGITKAEIDMTFVGKKNTGANIDHCCSTTPFVNCHYKDKPSKIPCTDSEPIDKNGRSFW</sequence>